<dbReference type="InterPro" id="IPR007711">
    <property type="entry name" value="HigB-1"/>
</dbReference>
<reference evidence="1 2" key="1">
    <citation type="submission" date="2017-12" db="EMBL/GenBank/DDBJ databases">
        <title>Genome sequence of the active heterotrophic nitrifier-denitrifier, Cupriavidus pauculus UM1.</title>
        <authorList>
            <person name="Putonti C."/>
            <person name="Castignetti D."/>
        </authorList>
    </citation>
    <scope>NUCLEOTIDE SEQUENCE [LARGE SCALE GENOMIC DNA]</scope>
    <source>
        <strain evidence="1 2">UM1</strain>
    </source>
</reference>
<dbReference type="PANTHER" id="PTHR40266:SF2">
    <property type="entry name" value="TOXIN HIGB-1"/>
    <property type="match status" value="1"/>
</dbReference>
<dbReference type="AlphaFoldDB" id="A0A2N5CBZ4"/>
<protein>
    <submittedName>
        <fullName evidence="1">Plasmid maintenance system killer</fullName>
    </submittedName>
</protein>
<proteinExistence type="predicted"/>
<dbReference type="InterPro" id="IPR035093">
    <property type="entry name" value="RelE/ParE_toxin_dom_sf"/>
</dbReference>
<dbReference type="SUPFAM" id="SSF143011">
    <property type="entry name" value="RelE-like"/>
    <property type="match status" value="1"/>
</dbReference>
<dbReference type="Pfam" id="PF05015">
    <property type="entry name" value="HigB-like_toxin"/>
    <property type="match status" value="1"/>
</dbReference>
<comment type="caution">
    <text evidence="1">The sequence shown here is derived from an EMBL/GenBank/DDBJ whole genome shotgun (WGS) entry which is preliminary data.</text>
</comment>
<gene>
    <name evidence="1" type="ORF">CYJ10_15280</name>
</gene>
<evidence type="ECO:0000313" key="1">
    <source>
        <dbReference type="EMBL" id="PLP99749.1"/>
    </source>
</evidence>
<dbReference type="Gene3D" id="3.30.2310.20">
    <property type="entry name" value="RelE-like"/>
    <property type="match status" value="1"/>
</dbReference>
<dbReference type="PANTHER" id="PTHR40266">
    <property type="entry name" value="TOXIN HIGB-1"/>
    <property type="match status" value="1"/>
</dbReference>
<organism evidence="1 2">
    <name type="scientific">Cupriavidus pauculus</name>
    <dbReference type="NCBI Taxonomy" id="82633"/>
    <lineage>
        <taxon>Bacteria</taxon>
        <taxon>Pseudomonadati</taxon>
        <taxon>Pseudomonadota</taxon>
        <taxon>Betaproteobacteria</taxon>
        <taxon>Burkholderiales</taxon>
        <taxon>Burkholderiaceae</taxon>
        <taxon>Cupriavidus</taxon>
    </lineage>
</organism>
<sequence length="99" mass="11043">MIRSLANKSTAALFCGHSVHTLPLDIQTGTMRKLAMLDAAVSPPDLAAAPANELEPMRGRRRGQWRVRIEGDWHLCFRFLNGEAWDVEVVQCPADEEQA</sequence>
<name>A0A2N5CBZ4_9BURK</name>
<evidence type="ECO:0000313" key="2">
    <source>
        <dbReference type="Proteomes" id="UP000234341"/>
    </source>
</evidence>
<dbReference type="Proteomes" id="UP000234341">
    <property type="component" value="Unassembled WGS sequence"/>
</dbReference>
<dbReference type="EMBL" id="PJRP01000006">
    <property type="protein sequence ID" value="PLP99749.1"/>
    <property type="molecule type" value="Genomic_DNA"/>
</dbReference>
<dbReference type="RefSeq" id="WP_101682326.1">
    <property type="nucleotide sequence ID" value="NZ_PJRP01000006.1"/>
</dbReference>
<accession>A0A2N5CBZ4</accession>
<dbReference type="OrthoDB" id="9801102at2"/>